<keyword evidence="4" id="KW-1185">Reference proteome</keyword>
<evidence type="ECO:0000313" key="4">
    <source>
        <dbReference type="Proteomes" id="UP000095342"/>
    </source>
</evidence>
<proteinExistence type="predicted"/>
<feature type="region of interest" description="Disordered" evidence="1">
    <location>
        <begin position="35"/>
        <end position="110"/>
    </location>
</feature>
<accession>A0A1D8K678</accession>
<gene>
    <name evidence="3" type="ORF">BJI67_04650</name>
</gene>
<organism evidence="3 4">
    <name type="scientific">Acidihalobacter aeolianus</name>
    <dbReference type="NCBI Taxonomy" id="2792603"/>
    <lineage>
        <taxon>Bacteria</taxon>
        <taxon>Pseudomonadati</taxon>
        <taxon>Pseudomonadota</taxon>
        <taxon>Gammaproteobacteria</taxon>
        <taxon>Chromatiales</taxon>
        <taxon>Ectothiorhodospiraceae</taxon>
        <taxon>Acidihalobacter</taxon>
    </lineage>
</organism>
<evidence type="ECO:0000256" key="2">
    <source>
        <dbReference type="SAM" id="SignalP"/>
    </source>
</evidence>
<dbReference type="KEGG" id="aaeo:BJI67_04650"/>
<keyword evidence="2" id="KW-0732">Signal</keyword>
<dbReference type="AlphaFoldDB" id="A0A1D8K678"/>
<feature type="compositionally biased region" description="Basic and acidic residues" evidence="1">
    <location>
        <begin position="92"/>
        <end position="103"/>
    </location>
</feature>
<reference evidence="3 4" key="1">
    <citation type="submission" date="2016-09" db="EMBL/GenBank/DDBJ databases">
        <title>Acidihalobacter prosperus V6 (DSM14174).</title>
        <authorList>
            <person name="Khaleque H.N."/>
            <person name="Ramsay J.P."/>
            <person name="Murphy R.J.T."/>
            <person name="Kaksonen A.H."/>
            <person name="Boxall N.J."/>
            <person name="Watkin E.L.J."/>
        </authorList>
    </citation>
    <scope>NUCLEOTIDE SEQUENCE [LARGE SCALE GENOMIC DNA]</scope>
    <source>
        <strain evidence="3 4">V6</strain>
    </source>
</reference>
<feature type="signal peptide" evidence="2">
    <location>
        <begin position="1"/>
        <end position="21"/>
    </location>
</feature>
<protein>
    <submittedName>
        <fullName evidence="3">Uncharacterized protein</fullName>
    </submittedName>
</protein>
<sequence>MRNFRTWMLGAVIALAGINLAGMGVAVASTDLDQNQDSTNAATPATLNGPDGAATPAMPGNPEALSEVEAHRPSMPDIAKPEVDTPEIETPDVQKPDIQRPDVQKPSMPD</sequence>
<evidence type="ECO:0000256" key="1">
    <source>
        <dbReference type="SAM" id="MobiDB-lite"/>
    </source>
</evidence>
<evidence type="ECO:0000313" key="3">
    <source>
        <dbReference type="EMBL" id="AOV16456.1"/>
    </source>
</evidence>
<feature type="compositionally biased region" description="Basic and acidic residues" evidence="1">
    <location>
        <begin position="68"/>
        <end position="83"/>
    </location>
</feature>
<dbReference type="EMBL" id="CP017448">
    <property type="protein sequence ID" value="AOV16456.1"/>
    <property type="molecule type" value="Genomic_DNA"/>
</dbReference>
<name>A0A1D8K678_9GAMM</name>
<feature type="chain" id="PRO_5009109763" evidence="2">
    <location>
        <begin position="22"/>
        <end position="110"/>
    </location>
</feature>
<feature type="compositionally biased region" description="Polar residues" evidence="1">
    <location>
        <begin position="35"/>
        <end position="46"/>
    </location>
</feature>
<dbReference type="Proteomes" id="UP000095342">
    <property type="component" value="Chromosome"/>
</dbReference>